<reference evidence="3 4" key="1">
    <citation type="journal article" date="2016" name="Nat. Commun.">
        <title>Thousands of microbial genomes shed light on interconnected biogeochemical processes in an aquifer system.</title>
        <authorList>
            <person name="Anantharaman K."/>
            <person name="Brown C.T."/>
            <person name="Hug L.A."/>
            <person name="Sharon I."/>
            <person name="Castelle C.J."/>
            <person name="Probst A.J."/>
            <person name="Thomas B.C."/>
            <person name="Singh A."/>
            <person name="Wilkins M.J."/>
            <person name="Karaoz U."/>
            <person name="Brodie E.L."/>
            <person name="Williams K.H."/>
            <person name="Hubbard S.S."/>
            <person name="Banfield J.F."/>
        </authorList>
    </citation>
    <scope>NUCLEOTIDE SEQUENCE [LARGE SCALE GENOMIC DNA]</scope>
</reference>
<sequence length="302" mass="35416">MLKNWPLMKNKKILISIVTVAGPNRKTELIRLINSVEKSTYKTFEIIVVDNSQNSKLSSVIQNKYPKVRFIIMTHNTGVLGFNIGFSNSKGEYILSLDDDCTVNPDTLENIAKTFPQKPDKVAVISTNIYEPPSKRFIFQNYLKQKATNLYISANMAVFRKEIFAKIGYYDKDFFLWVHEDDLSIRILDAGFKIHFEPKIVVNHYLEPNRPFRKNMAFYLCRNLAWFNIKHISFCYWPLMIIRNLATIFLMPIKRKAPQALFYAGLGYLIGWLTFYIPLKKRKVVNKHLQKKCLKFYFTNKP</sequence>
<evidence type="ECO:0000313" key="3">
    <source>
        <dbReference type="EMBL" id="OGD54599.1"/>
    </source>
</evidence>
<dbReference type="PANTHER" id="PTHR43685:SF2">
    <property type="entry name" value="GLYCOSYLTRANSFERASE 2-LIKE DOMAIN-CONTAINING PROTEIN"/>
    <property type="match status" value="1"/>
</dbReference>
<gene>
    <name evidence="3" type="ORF">A3J78_00370</name>
</gene>
<feature type="domain" description="Glycosyltransferase 2-like" evidence="2">
    <location>
        <begin position="24"/>
        <end position="164"/>
    </location>
</feature>
<evidence type="ECO:0000313" key="4">
    <source>
        <dbReference type="Proteomes" id="UP000178758"/>
    </source>
</evidence>
<name>A0A1F5DHE8_9BACT</name>
<dbReference type="EMBL" id="MEZJ01000010">
    <property type="protein sequence ID" value="OGD54599.1"/>
    <property type="molecule type" value="Genomic_DNA"/>
</dbReference>
<dbReference type="Gene3D" id="3.90.550.10">
    <property type="entry name" value="Spore Coat Polysaccharide Biosynthesis Protein SpsA, Chain A"/>
    <property type="match status" value="1"/>
</dbReference>
<proteinExistence type="predicted"/>
<keyword evidence="1" id="KW-0472">Membrane</keyword>
<keyword evidence="1" id="KW-0812">Transmembrane</keyword>
<dbReference type="AlphaFoldDB" id="A0A1F5DHE8"/>
<protein>
    <recommendedName>
        <fullName evidence="2">Glycosyltransferase 2-like domain-containing protein</fullName>
    </recommendedName>
</protein>
<feature type="transmembrane region" description="Helical" evidence="1">
    <location>
        <begin position="260"/>
        <end position="279"/>
    </location>
</feature>
<dbReference type="SUPFAM" id="SSF53448">
    <property type="entry name" value="Nucleotide-diphospho-sugar transferases"/>
    <property type="match status" value="1"/>
</dbReference>
<dbReference type="Pfam" id="PF00535">
    <property type="entry name" value="Glycos_transf_2"/>
    <property type="match status" value="1"/>
</dbReference>
<evidence type="ECO:0000259" key="2">
    <source>
        <dbReference type="Pfam" id="PF00535"/>
    </source>
</evidence>
<organism evidence="3 4">
    <name type="scientific">Candidatus Beckwithbacteria bacterium RBG_13_35_6</name>
    <dbReference type="NCBI Taxonomy" id="1797456"/>
    <lineage>
        <taxon>Bacteria</taxon>
        <taxon>Candidatus Beckwithiibacteriota</taxon>
    </lineage>
</organism>
<keyword evidence="1" id="KW-1133">Transmembrane helix</keyword>
<accession>A0A1F5DHE8</accession>
<dbReference type="InterPro" id="IPR050834">
    <property type="entry name" value="Glycosyltransf_2"/>
</dbReference>
<dbReference type="InterPro" id="IPR029044">
    <property type="entry name" value="Nucleotide-diphossugar_trans"/>
</dbReference>
<evidence type="ECO:0000256" key="1">
    <source>
        <dbReference type="SAM" id="Phobius"/>
    </source>
</evidence>
<comment type="caution">
    <text evidence="3">The sequence shown here is derived from an EMBL/GenBank/DDBJ whole genome shotgun (WGS) entry which is preliminary data.</text>
</comment>
<dbReference type="PANTHER" id="PTHR43685">
    <property type="entry name" value="GLYCOSYLTRANSFERASE"/>
    <property type="match status" value="1"/>
</dbReference>
<dbReference type="Proteomes" id="UP000178758">
    <property type="component" value="Unassembled WGS sequence"/>
</dbReference>
<dbReference type="InterPro" id="IPR001173">
    <property type="entry name" value="Glyco_trans_2-like"/>
</dbReference>